<name>W4VMS5_9BACI</name>
<protein>
    <submittedName>
        <fullName evidence="1">Uncharacterized protein</fullName>
    </submittedName>
</protein>
<reference evidence="1 2" key="1">
    <citation type="journal article" date="2014" name="Genome Announc.">
        <title>Draft Genome Sequence of the Boron-Tolerant and Moderately Halotolerant Bacterium Gracilibacillus boraciitolerans JCM 21714T.</title>
        <authorList>
            <person name="Ahmed I."/>
            <person name="Oshima K."/>
            <person name="Suda W."/>
            <person name="Kitamura K."/>
            <person name="Iida T."/>
            <person name="Ohmori Y."/>
            <person name="Fujiwara T."/>
            <person name="Hattori M."/>
            <person name="Ohkuma M."/>
        </authorList>
    </citation>
    <scope>NUCLEOTIDE SEQUENCE [LARGE SCALE GENOMIC DNA]</scope>
    <source>
        <strain evidence="1 2">JCM 21714</strain>
    </source>
</reference>
<evidence type="ECO:0000313" key="2">
    <source>
        <dbReference type="Proteomes" id="UP000019102"/>
    </source>
</evidence>
<sequence>MTSSEQGQIVQYLLSGDTTIYTVNASKAPLAIFLEKGDAITAEVQLLDNGTATVEEIEIEGLSE</sequence>
<comment type="caution">
    <text evidence="1">The sequence shown here is derived from an EMBL/GenBank/DDBJ whole genome shotgun (WGS) entry which is preliminary data.</text>
</comment>
<dbReference type="AlphaFoldDB" id="W4VMS5"/>
<evidence type="ECO:0000313" key="1">
    <source>
        <dbReference type="EMBL" id="GAE94054.1"/>
    </source>
</evidence>
<dbReference type="Proteomes" id="UP000019102">
    <property type="component" value="Unassembled WGS sequence"/>
</dbReference>
<dbReference type="EMBL" id="BAVS01000018">
    <property type="protein sequence ID" value="GAE94054.1"/>
    <property type="molecule type" value="Genomic_DNA"/>
</dbReference>
<proteinExistence type="predicted"/>
<organism evidence="1 2">
    <name type="scientific">Gracilibacillus boraciitolerans JCM 21714</name>
    <dbReference type="NCBI Taxonomy" id="1298598"/>
    <lineage>
        <taxon>Bacteria</taxon>
        <taxon>Bacillati</taxon>
        <taxon>Bacillota</taxon>
        <taxon>Bacilli</taxon>
        <taxon>Bacillales</taxon>
        <taxon>Bacillaceae</taxon>
        <taxon>Gracilibacillus</taxon>
    </lineage>
</organism>
<gene>
    <name evidence="1" type="ORF">JCM21714_3185</name>
</gene>
<keyword evidence="2" id="KW-1185">Reference proteome</keyword>
<dbReference type="STRING" id="1298598.JCM21714_3185"/>
<accession>W4VMS5</accession>